<organism evidence="1 2">
    <name type="scientific">Pseudoalteromonas aurantia</name>
    <dbReference type="NCBI Taxonomy" id="43654"/>
    <lineage>
        <taxon>Bacteria</taxon>
        <taxon>Pseudomonadati</taxon>
        <taxon>Pseudomonadota</taxon>
        <taxon>Gammaproteobacteria</taxon>
        <taxon>Alteromonadales</taxon>
        <taxon>Pseudoalteromonadaceae</taxon>
        <taxon>Pseudoalteromonas</taxon>
    </lineage>
</organism>
<dbReference type="RefSeq" id="WP_138676911.1">
    <property type="nucleotide sequence ID" value="NZ_PNBW01000306.1"/>
</dbReference>
<sequence>SAQTQLHTHQTQHAVLVNEHTQHGQTIQTLNAKRSEMKTTMEAARTHLNALTAENLDETYKQLNEQKAQYFESQKQQNALQAKVNQQQSSLKAEQQIQQQLHNINSELTN</sequence>
<proteinExistence type="predicted"/>
<reference evidence="1 2" key="1">
    <citation type="submission" date="2018-01" db="EMBL/GenBank/DDBJ databases">
        <authorList>
            <person name="Paulsen S."/>
            <person name="Gram L.K."/>
        </authorList>
    </citation>
    <scope>NUCLEOTIDE SEQUENCE [LARGE SCALE GENOMIC DNA]</scope>
    <source>
        <strain evidence="1 2">S3895</strain>
    </source>
</reference>
<dbReference type="Proteomes" id="UP000307164">
    <property type="component" value="Unassembled WGS sequence"/>
</dbReference>
<accession>A0ABY2VRL8</accession>
<name>A0ABY2VRL8_9GAMM</name>
<keyword evidence="2" id="KW-1185">Reference proteome</keyword>
<feature type="non-terminal residue" evidence="1">
    <location>
        <position position="110"/>
    </location>
</feature>
<evidence type="ECO:0000313" key="2">
    <source>
        <dbReference type="Proteomes" id="UP000307164"/>
    </source>
</evidence>
<dbReference type="EMBL" id="PNBW01000306">
    <property type="protein sequence ID" value="TMO67051.1"/>
    <property type="molecule type" value="Genomic_DNA"/>
</dbReference>
<gene>
    <name evidence="1" type="ORF">CWC20_21610</name>
</gene>
<reference evidence="2" key="2">
    <citation type="submission" date="2019-06" db="EMBL/GenBank/DDBJ databases">
        <title>Co-occurence of chitin degradation, pigmentation and bioactivity in marine Pseudoalteromonas.</title>
        <authorList>
            <person name="Sonnenschein E.C."/>
            <person name="Bech P.K."/>
        </authorList>
    </citation>
    <scope>NUCLEOTIDE SEQUENCE [LARGE SCALE GENOMIC DNA]</scope>
    <source>
        <strain evidence="2">S3895</strain>
    </source>
</reference>
<protein>
    <submittedName>
        <fullName evidence="1">Uncharacterized protein</fullName>
    </submittedName>
</protein>
<feature type="non-terminal residue" evidence="1">
    <location>
        <position position="1"/>
    </location>
</feature>
<evidence type="ECO:0000313" key="1">
    <source>
        <dbReference type="EMBL" id="TMO67051.1"/>
    </source>
</evidence>
<comment type="caution">
    <text evidence="1">The sequence shown here is derived from an EMBL/GenBank/DDBJ whole genome shotgun (WGS) entry which is preliminary data.</text>
</comment>